<dbReference type="Pfam" id="PF11951">
    <property type="entry name" value="Fungal_trans_2"/>
    <property type="match status" value="1"/>
</dbReference>
<evidence type="ECO:0000313" key="3">
    <source>
        <dbReference type="EMBL" id="KAF5723455.1"/>
    </source>
</evidence>
<feature type="region of interest" description="Disordered" evidence="2">
    <location>
        <begin position="84"/>
        <end position="103"/>
    </location>
</feature>
<dbReference type="GO" id="GO:0000981">
    <property type="term" value="F:DNA-binding transcription factor activity, RNA polymerase II-specific"/>
    <property type="evidence" value="ECO:0007669"/>
    <property type="project" value="InterPro"/>
</dbReference>
<sequence>MTIVQGQLNSDDAHLDDLDNTTISGIFLLISAHKTICPRRIRSGADWVIFSKCGAEKPSCGNCLKSGRSCAGYQKTQVFIPSHYTQSRNGEATTSDAPLSLPKRKQQEYVNRQRAMAALPQAVSARNTTRDQFLANFIDRQLPSCILTSGHLNDHRKWLLRLPDIASLTPAIEYAILALSTAALEQDGELGHGRGQSLKLYTRGLYELQKAIDGPKTRLDDQTLAACVLLGMFEFSECPGRTVNAYMRHYQGAMALLKLRGPEQHIGGLAHDVFQVLRMHTAFQGLSENPGSELAKSAWMKGPWISKSKTMHDLLLDIFLQIPPLLSRVGTATPSRPSRSSLAVGLKALSALLALDGELNKWFESYRYTYPTLYWPELSTASSSTDSEELGRLYPVSFQFPSYHVAETMILYWTVQMLIHASICSLSSELPYSEKRELTTSKTGDHVFLADIQHRIDISDFMLWPEASARYICQSVEYFFRREFRGIGAGIVLSPLLVIKACLSRLTRGFSRETAWIDEAIERIQGNGAGLAACV</sequence>
<evidence type="ECO:0000313" key="4">
    <source>
        <dbReference type="Proteomes" id="UP000544331"/>
    </source>
</evidence>
<proteinExistence type="predicted"/>
<reference evidence="3 4" key="1">
    <citation type="submission" date="2020-05" db="EMBL/GenBank/DDBJ databases">
        <title>Identification and distribution of gene clusters putatively required for synthesis of sphingolipid metabolism inhibitors in phylogenetically diverse species of the filamentous fungus Fusarium.</title>
        <authorList>
            <person name="Kim H.-S."/>
            <person name="Busman M."/>
            <person name="Brown D.W."/>
            <person name="Divon H."/>
            <person name="Uhlig S."/>
            <person name="Proctor R.H."/>
        </authorList>
    </citation>
    <scope>NUCLEOTIDE SEQUENCE [LARGE SCALE GENOMIC DNA]</scope>
    <source>
        <strain evidence="3 4">NRRL 66235</strain>
    </source>
</reference>
<dbReference type="EMBL" id="JAAOAN010000065">
    <property type="protein sequence ID" value="KAF5723455.1"/>
    <property type="molecule type" value="Genomic_DNA"/>
</dbReference>
<evidence type="ECO:0000256" key="1">
    <source>
        <dbReference type="ARBA" id="ARBA00023242"/>
    </source>
</evidence>
<feature type="compositionally biased region" description="Polar residues" evidence="2">
    <location>
        <begin position="84"/>
        <end position="97"/>
    </location>
</feature>
<name>A0A8H5Z2B8_9HYPO</name>
<evidence type="ECO:0000256" key="2">
    <source>
        <dbReference type="SAM" id="MobiDB-lite"/>
    </source>
</evidence>
<dbReference type="PANTHER" id="PTHR38111">
    <property type="entry name" value="ZN(2)-C6 FUNGAL-TYPE DOMAIN-CONTAINING PROTEIN-RELATED"/>
    <property type="match status" value="1"/>
</dbReference>
<dbReference type="GO" id="GO:0008270">
    <property type="term" value="F:zinc ion binding"/>
    <property type="evidence" value="ECO:0007669"/>
    <property type="project" value="InterPro"/>
</dbReference>
<dbReference type="OrthoDB" id="5126878at2759"/>
<gene>
    <name evidence="3" type="ORF">FMUND_1779</name>
</gene>
<dbReference type="InterPro" id="IPR053178">
    <property type="entry name" value="Osmoadaptation_assoc"/>
</dbReference>
<dbReference type="InterPro" id="IPR001138">
    <property type="entry name" value="Zn2Cys6_DnaBD"/>
</dbReference>
<dbReference type="PANTHER" id="PTHR38111:SF11">
    <property type="entry name" value="TRANSCRIPTION FACTOR DOMAIN-CONTAINING PROTEIN-RELATED"/>
    <property type="match status" value="1"/>
</dbReference>
<dbReference type="AlphaFoldDB" id="A0A8H5Z2B8"/>
<dbReference type="CDD" id="cd00067">
    <property type="entry name" value="GAL4"/>
    <property type="match status" value="1"/>
</dbReference>
<dbReference type="InterPro" id="IPR021858">
    <property type="entry name" value="Fun_TF"/>
</dbReference>
<keyword evidence="1" id="KW-0539">Nucleus</keyword>
<dbReference type="Proteomes" id="UP000544331">
    <property type="component" value="Unassembled WGS sequence"/>
</dbReference>
<accession>A0A8H5Z2B8</accession>
<comment type="caution">
    <text evidence="3">The sequence shown here is derived from an EMBL/GenBank/DDBJ whole genome shotgun (WGS) entry which is preliminary data.</text>
</comment>
<keyword evidence="4" id="KW-1185">Reference proteome</keyword>
<organism evidence="3 4">
    <name type="scientific">Fusarium mundagurra</name>
    <dbReference type="NCBI Taxonomy" id="1567541"/>
    <lineage>
        <taxon>Eukaryota</taxon>
        <taxon>Fungi</taxon>
        <taxon>Dikarya</taxon>
        <taxon>Ascomycota</taxon>
        <taxon>Pezizomycotina</taxon>
        <taxon>Sordariomycetes</taxon>
        <taxon>Hypocreomycetidae</taxon>
        <taxon>Hypocreales</taxon>
        <taxon>Nectriaceae</taxon>
        <taxon>Fusarium</taxon>
        <taxon>Fusarium fujikuroi species complex</taxon>
    </lineage>
</organism>
<protein>
    <submittedName>
        <fullName evidence="3">C6 zinc finger domain-containing protein</fullName>
    </submittedName>
</protein>